<protein>
    <submittedName>
        <fullName evidence="4">FAD-binding protein</fullName>
    </submittedName>
</protein>
<dbReference type="InterPro" id="IPR016169">
    <property type="entry name" value="FAD-bd_PCMH_sub2"/>
</dbReference>
<dbReference type="RefSeq" id="WP_187786172.1">
    <property type="nucleotide sequence ID" value="NZ_JACTVA010000044.1"/>
</dbReference>
<dbReference type="PANTHER" id="PTHR11748">
    <property type="entry name" value="D-LACTATE DEHYDROGENASE"/>
    <property type="match status" value="1"/>
</dbReference>
<name>A0ABR7RQZ3_9PROT</name>
<keyword evidence="5" id="KW-1185">Reference proteome</keyword>
<dbReference type="Gene3D" id="3.30.465.10">
    <property type="match status" value="1"/>
</dbReference>
<evidence type="ECO:0000256" key="1">
    <source>
        <dbReference type="ARBA" id="ARBA00022630"/>
    </source>
</evidence>
<dbReference type="SUPFAM" id="SSF55103">
    <property type="entry name" value="FAD-linked oxidases, C-terminal domain"/>
    <property type="match status" value="1"/>
</dbReference>
<feature type="domain" description="FAD-binding PCMH-type" evidence="3">
    <location>
        <begin position="1"/>
        <end position="183"/>
    </location>
</feature>
<dbReference type="InterPro" id="IPR036318">
    <property type="entry name" value="FAD-bd_PCMH-like_sf"/>
</dbReference>
<accession>A0ABR7RQZ3</accession>
<evidence type="ECO:0000313" key="5">
    <source>
        <dbReference type="Proteomes" id="UP000626026"/>
    </source>
</evidence>
<dbReference type="PANTHER" id="PTHR11748:SF103">
    <property type="entry name" value="GLYCOLATE OXIDASE SUBUNIT GLCE"/>
    <property type="match status" value="1"/>
</dbReference>
<organism evidence="4 5">
    <name type="scientific">Teichococcus aerophilus</name>
    <dbReference type="NCBI Taxonomy" id="1224513"/>
    <lineage>
        <taxon>Bacteria</taxon>
        <taxon>Pseudomonadati</taxon>
        <taxon>Pseudomonadota</taxon>
        <taxon>Alphaproteobacteria</taxon>
        <taxon>Acetobacterales</taxon>
        <taxon>Roseomonadaceae</taxon>
        <taxon>Roseomonas</taxon>
    </lineage>
</organism>
<dbReference type="InterPro" id="IPR006094">
    <property type="entry name" value="Oxid_FAD_bind_N"/>
</dbReference>
<keyword evidence="2" id="KW-0274">FAD</keyword>
<evidence type="ECO:0000313" key="4">
    <source>
        <dbReference type="EMBL" id="MBC9209024.1"/>
    </source>
</evidence>
<reference evidence="4 5" key="1">
    <citation type="journal article" date="2013" name="Int. J. Syst. Evol. Microbiol.">
        <title>Roseomonas aerophila sp. nov., isolated from air.</title>
        <authorList>
            <person name="Kim S.J."/>
            <person name="Weon H.Y."/>
            <person name="Ahn J.H."/>
            <person name="Hong S.B."/>
            <person name="Seok S.J."/>
            <person name="Whang K.S."/>
            <person name="Kwon S.W."/>
        </authorList>
    </citation>
    <scope>NUCLEOTIDE SEQUENCE [LARGE SCALE GENOMIC DNA]</scope>
    <source>
        <strain evidence="4 5">NBRC 108923</strain>
    </source>
</reference>
<dbReference type="InterPro" id="IPR016166">
    <property type="entry name" value="FAD-bd_PCMH"/>
</dbReference>
<dbReference type="SUPFAM" id="SSF56176">
    <property type="entry name" value="FAD-binding/transporter-associated domain-like"/>
    <property type="match status" value="1"/>
</dbReference>
<dbReference type="InterPro" id="IPR016164">
    <property type="entry name" value="FAD-linked_Oxase-like_C"/>
</dbReference>
<evidence type="ECO:0000259" key="3">
    <source>
        <dbReference type="PROSITE" id="PS51387"/>
    </source>
</evidence>
<comment type="caution">
    <text evidence="4">The sequence shown here is derived from an EMBL/GenBank/DDBJ whole genome shotgun (WGS) entry which is preliminary data.</text>
</comment>
<keyword evidence="1" id="KW-0285">Flavoprotein</keyword>
<gene>
    <name evidence="4" type="ORF">IBL26_19435</name>
</gene>
<evidence type="ECO:0000256" key="2">
    <source>
        <dbReference type="ARBA" id="ARBA00022827"/>
    </source>
</evidence>
<sequence length="402" mass="40591">MNGVMVPADEAGVVEAVRQAVADHAPLAVEGNGTKRGMLRPVQAARGLSTSGLRGITLYKPAEMVLAARAGTPIPEIEAALAEHGQMLIGEPPDFSALFGTSLPATLGGIVATNLTGPRRIASSGAVRDQVLGVRAVTGHAELVRSGGRVHKDVTGLDLRKLLAGSHGTLGVLTEITLKVLPRPGGALTLAVAVETLEQAVAALSAGLGSPFGVSGAAVLPDGEPALGLHGPTALLRLEDVAEFLPHRSAALRGVLAGFGGVTLLEGEASGMLWRAVRDARLLLGGTAGTEEAVWRLSVRPKAGPGVAAALRAAFQARLLLDWGGGLVWVAGPATAAAHEAVVWAAQAAGGTFTLFRAPDSLRASVAVLPEEPAPLAAIGARVKAAMDPGGVLNPGRMRAGG</sequence>
<dbReference type="PROSITE" id="PS51387">
    <property type="entry name" value="FAD_PCMH"/>
    <property type="match status" value="1"/>
</dbReference>
<proteinExistence type="predicted"/>
<dbReference type="Proteomes" id="UP000626026">
    <property type="component" value="Unassembled WGS sequence"/>
</dbReference>
<dbReference type="Pfam" id="PF01565">
    <property type="entry name" value="FAD_binding_4"/>
    <property type="match status" value="1"/>
</dbReference>
<dbReference type="EMBL" id="JACTVA010000044">
    <property type="protein sequence ID" value="MBC9209024.1"/>
    <property type="molecule type" value="Genomic_DNA"/>
</dbReference>